<comment type="caution">
    <text evidence="3">The sequence shown here is derived from an EMBL/GenBank/DDBJ whole genome shotgun (WGS) entry which is preliminary data.</text>
</comment>
<proteinExistence type="predicted"/>
<protein>
    <recommendedName>
        <fullName evidence="5">Secreted protein</fullName>
    </recommendedName>
</protein>
<gene>
    <name evidence="3" type="ORF">HaLaN_15980</name>
</gene>
<feature type="signal peptide" evidence="2">
    <location>
        <begin position="1"/>
        <end position="23"/>
    </location>
</feature>
<name>A0A699ZJ76_HAELA</name>
<feature type="chain" id="PRO_5025600587" description="Secreted protein" evidence="2">
    <location>
        <begin position="24"/>
        <end position="81"/>
    </location>
</feature>
<feature type="compositionally biased region" description="Polar residues" evidence="1">
    <location>
        <begin position="28"/>
        <end position="39"/>
    </location>
</feature>
<feature type="region of interest" description="Disordered" evidence="1">
    <location>
        <begin position="20"/>
        <end position="81"/>
    </location>
</feature>
<reference evidence="3 4" key="1">
    <citation type="submission" date="2020-02" db="EMBL/GenBank/DDBJ databases">
        <title>Draft genome sequence of Haematococcus lacustris strain NIES-144.</title>
        <authorList>
            <person name="Morimoto D."/>
            <person name="Nakagawa S."/>
            <person name="Yoshida T."/>
            <person name="Sawayama S."/>
        </authorList>
    </citation>
    <scope>NUCLEOTIDE SEQUENCE [LARGE SCALE GENOMIC DNA]</scope>
    <source>
        <strain evidence="3 4">NIES-144</strain>
    </source>
</reference>
<dbReference type="EMBL" id="BLLF01001403">
    <property type="protein sequence ID" value="GFH19086.1"/>
    <property type="molecule type" value="Genomic_DNA"/>
</dbReference>
<organism evidence="3 4">
    <name type="scientific">Haematococcus lacustris</name>
    <name type="common">Green alga</name>
    <name type="synonym">Haematococcus pluvialis</name>
    <dbReference type="NCBI Taxonomy" id="44745"/>
    <lineage>
        <taxon>Eukaryota</taxon>
        <taxon>Viridiplantae</taxon>
        <taxon>Chlorophyta</taxon>
        <taxon>core chlorophytes</taxon>
        <taxon>Chlorophyceae</taxon>
        <taxon>CS clade</taxon>
        <taxon>Chlamydomonadales</taxon>
        <taxon>Haematococcaceae</taxon>
        <taxon>Haematococcus</taxon>
    </lineage>
</organism>
<sequence>MLWQQQAACAGAALGLLTPPLVAAPEEQQGTTTEMNTSSTRKRKAGVRDRTQPAQGLLGHSGRGGRSRRGPHEQSTHELQC</sequence>
<dbReference type="AlphaFoldDB" id="A0A699ZJ76"/>
<dbReference type="Proteomes" id="UP000485058">
    <property type="component" value="Unassembled WGS sequence"/>
</dbReference>
<evidence type="ECO:0000256" key="1">
    <source>
        <dbReference type="SAM" id="MobiDB-lite"/>
    </source>
</evidence>
<evidence type="ECO:0008006" key="5">
    <source>
        <dbReference type="Google" id="ProtNLM"/>
    </source>
</evidence>
<evidence type="ECO:0000256" key="2">
    <source>
        <dbReference type="SAM" id="SignalP"/>
    </source>
</evidence>
<evidence type="ECO:0000313" key="4">
    <source>
        <dbReference type="Proteomes" id="UP000485058"/>
    </source>
</evidence>
<keyword evidence="2" id="KW-0732">Signal</keyword>
<evidence type="ECO:0000313" key="3">
    <source>
        <dbReference type="EMBL" id="GFH19086.1"/>
    </source>
</evidence>
<keyword evidence="4" id="KW-1185">Reference proteome</keyword>
<accession>A0A699ZJ76</accession>
<feature type="compositionally biased region" description="Basic and acidic residues" evidence="1">
    <location>
        <begin position="70"/>
        <end position="81"/>
    </location>
</feature>